<name>A0A146LS82_LYGHE</name>
<organism evidence="1">
    <name type="scientific">Lygus hesperus</name>
    <name type="common">Western plant bug</name>
    <dbReference type="NCBI Taxonomy" id="30085"/>
    <lineage>
        <taxon>Eukaryota</taxon>
        <taxon>Metazoa</taxon>
        <taxon>Ecdysozoa</taxon>
        <taxon>Arthropoda</taxon>
        <taxon>Hexapoda</taxon>
        <taxon>Insecta</taxon>
        <taxon>Pterygota</taxon>
        <taxon>Neoptera</taxon>
        <taxon>Paraneoptera</taxon>
        <taxon>Hemiptera</taxon>
        <taxon>Heteroptera</taxon>
        <taxon>Panheteroptera</taxon>
        <taxon>Cimicomorpha</taxon>
        <taxon>Miridae</taxon>
        <taxon>Mirini</taxon>
        <taxon>Lygus</taxon>
    </lineage>
</organism>
<proteinExistence type="predicted"/>
<reference evidence="1" key="1">
    <citation type="journal article" date="2016" name="Gigascience">
        <title>De novo construction of an expanded transcriptome assembly for the western tarnished plant bug, Lygus hesperus.</title>
        <authorList>
            <person name="Tassone E.E."/>
            <person name="Geib S.M."/>
            <person name="Hall B."/>
            <person name="Fabrick J.A."/>
            <person name="Brent C.S."/>
            <person name="Hull J.J."/>
        </authorList>
    </citation>
    <scope>NUCLEOTIDE SEQUENCE</scope>
</reference>
<sequence>MHDTTTLFVKTLQVLSPLIGVTKSTLRSLIRSRLEDLGERLSTLVNVLYTVVNCVLDAGAGVSHRPRFGSVSRTLLLLQRSLNALTNIPSHEYKLLYKRTRVEYSNVQDAIQEFTACLTTVAKEIPKFCNCCSSTLVDTTAEILQCAKFTLRIL</sequence>
<dbReference type="EMBL" id="GDHC01009033">
    <property type="protein sequence ID" value="JAQ09596.1"/>
    <property type="molecule type" value="Transcribed_RNA"/>
</dbReference>
<gene>
    <name evidence="1" type="ORF">g.9454</name>
</gene>
<dbReference type="AlphaFoldDB" id="A0A146LS82"/>
<evidence type="ECO:0000313" key="1">
    <source>
        <dbReference type="EMBL" id="JAQ09596.1"/>
    </source>
</evidence>
<protein>
    <submittedName>
        <fullName evidence="1">Uncharacterized protein</fullName>
    </submittedName>
</protein>
<accession>A0A146LS82</accession>